<sequence length="692" mass="78993">MLTDNDVKMMEDLALMNREIEVFLVKTGSDLDNDACTDIFGKKDGIGEDDDFYDSDYRLSKDEVGIDCEDGVFEGAVERKSQSGLDLIYEEEEINVGDESDVCESDELRCLDSDDEDNTVKKKKKTEFTRFNPVTDLPDHKLVTGLLFTNVAEFKSVVRSHAITWQRDIKFVKNDDKRVRAKCREKKCGWVMHASRTRDKSCTFQVKTLNTIHKCGRSLSKNRFVTSKMLSQKYLNDWRLNNGWKLDDFQEKVQNDLDVEVSRSQFYRTKNKVNDLLYGKYKDQYKRIYDYCAELRVNNPGSTVLLKTVIDDDSGEERFLRMYVAFDACNFHGCRTLIGLDGCHLKGPHKGILLTDVSIDPNNCILPICYCVAETENNNTWKWFLEIPCEDLSIYEQNKWTFISDRQKGLLPALHEILPEVEHRYCVRHMHNNFKKYHHGLGLKDRVWNLAKVSTVAQFNWQMDLLKEVDEGAHQWLSEVPAKHWSRSNFSVYSNCDILRSNLCESFNATVLEARNKPLLNMLEKITINIQKRLQAKRIEATKWDGPLCPKIQKILEKLKNDTRSCIFTYVGASKFEEHQSSQTFSVLTLENPSVAAPPSPPPPTLQASSVCIGGVSVKASSKKKGKACVTLKSLKNAAASRLKKGNGEGESNMGMSTQQSSLGMNEDGEEFNLTVTEVVKRLRKAFQAPGL</sequence>
<accession>A0AAV6W0A6</accession>
<name>A0AAV6W0A6_9LAMI</name>
<keyword evidence="5" id="KW-1185">Reference proteome</keyword>
<dbReference type="InterPro" id="IPR004332">
    <property type="entry name" value="Transposase_MuDR"/>
</dbReference>
<evidence type="ECO:0008006" key="6">
    <source>
        <dbReference type="Google" id="ProtNLM"/>
    </source>
</evidence>
<feature type="domain" description="Transposase MuDR plant" evidence="2">
    <location>
        <begin position="140"/>
        <end position="201"/>
    </location>
</feature>
<gene>
    <name evidence="4" type="ORF">BUALT_Bualt19G0076300</name>
</gene>
<evidence type="ECO:0000259" key="2">
    <source>
        <dbReference type="Pfam" id="PF03108"/>
    </source>
</evidence>
<evidence type="ECO:0000313" key="4">
    <source>
        <dbReference type="EMBL" id="KAG8363956.1"/>
    </source>
</evidence>
<comment type="caution">
    <text evidence="4">The sequence shown here is derived from an EMBL/GenBank/DDBJ whole genome shotgun (WGS) entry which is preliminary data.</text>
</comment>
<reference evidence="4" key="1">
    <citation type="submission" date="2019-10" db="EMBL/GenBank/DDBJ databases">
        <authorList>
            <person name="Zhang R."/>
            <person name="Pan Y."/>
            <person name="Wang J."/>
            <person name="Ma R."/>
            <person name="Yu S."/>
        </authorList>
    </citation>
    <scope>NUCLEOTIDE SEQUENCE</scope>
    <source>
        <strain evidence="4">LA-IB0</strain>
        <tissue evidence="4">Leaf</tissue>
    </source>
</reference>
<dbReference type="PANTHER" id="PTHR31973">
    <property type="entry name" value="POLYPROTEIN, PUTATIVE-RELATED"/>
    <property type="match status" value="1"/>
</dbReference>
<feature type="domain" description="MULE transposase" evidence="3">
    <location>
        <begin position="338"/>
        <end position="433"/>
    </location>
</feature>
<dbReference type="InterPro" id="IPR018289">
    <property type="entry name" value="MULE_transposase_dom"/>
</dbReference>
<dbReference type="Pfam" id="PF03108">
    <property type="entry name" value="DBD_Tnp_Mut"/>
    <property type="match status" value="1"/>
</dbReference>
<evidence type="ECO:0000256" key="1">
    <source>
        <dbReference type="SAM" id="MobiDB-lite"/>
    </source>
</evidence>
<evidence type="ECO:0000259" key="3">
    <source>
        <dbReference type="Pfam" id="PF10551"/>
    </source>
</evidence>
<protein>
    <recommendedName>
        <fullName evidence="6">Transposase</fullName>
    </recommendedName>
</protein>
<feature type="compositionally biased region" description="Polar residues" evidence="1">
    <location>
        <begin position="654"/>
        <end position="664"/>
    </location>
</feature>
<feature type="region of interest" description="Disordered" evidence="1">
    <location>
        <begin position="642"/>
        <end position="665"/>
    </location>
</feature>
<proteinExistence type="predicted"/>
<dbReference type="Pfam" id="PF10551">
    <property type="entry name" value="MULE"/>
    <property type="match status" value="1"/>
</dbReference>
<dbReference type="AlphaFoldDB" id="A0AAV6W0A6"/>
<dbReference type="Proteomes" id="UP000826271">
    <property type="component" value="Unassembled WGS sequence"/>
</dbReference>
<organism evidence="4 5">
    <name type="scientific">Buddleja alternifolia</name>
    <dbReference type="NCBI Taxonomy" id="168488"/>
    <lineage>
        <taxon>Eukaryota</taxon>
        <taxon>Viridiplantae</taxon>
        <taxon>Streptophyta</taxon>
        <taxon>Embryophyta</taxon>
        <taxon>Tracheophyta</taxon>
        <taxon>Spermatophyta</taxon>
        <taxon>Magnoliopsida</taxon>
        <taxon>eudicotyledons</taxon>
        <taxon>Gunneridae</taxon>
        <taxon>Pentapetalae</taxon>
        <taxon>asterids</taxon>
        <taxon>lamiids</taxon>
        <taxon>Lamiales</taxon>
        <taxon>Scrophulariaceae</taxon>
        <taxon>Buddlejeae</taxon>
        <taxon>Buddleja</taxon>
    </lineage>
</organism>
<dbReference type="PANTHER" id="PTHR31973:SF187">
    <property type="entry name" value="MUTATOR TRANSPOSASE MUDRA PROTEIN"/>
    <property type="match status" value="1"/>
</dbReference>
<evidence type="ECO:0000313" key="5">
    <source>
        <dbReference type="Proteomes" id="UP000826271"/>
    </source>
</evidence>
<dbReference type="EMBL" id="WHWC01000019">
    <property type="protein sequence ID" value="KAG8363956.1"/>
    <property type="molecule type" value="Genomic_DNA"/>
</dbReference>